<accession>A0A316D432</accession>
<evidence type="ECO:0000313" key="3">
    <source>
        <dbReference type="EMBL" id="PWK05960.1"/>
    </source>
</evidence>
<dbReference type="Pfam" id="PF00395">
    <property type="entry name" value="SLH"/>
    <property type="match status" value="2"/>
</dbReference>
<keyword evidence="1" id="KW-0732">Signal</keyword>
<dbReference type="AlphaFoldDB" id="A0A316D432"/>
<feature type="chain" id="PRO_5016422819" evidence="1">
    <location>
        <begin position="28"/>
        <end position="430"/>
    </location>
</feature>
<gene>
    <name evidence="3" type="ORF">C7459_12123</name>
</gene>
<dbReference type="RefSeq" id="WP_170119567.1">
    <property type="nucleotide sequence ID" value="NZ_QGGL01000021.1"/>
</dbReference>
<keyword evidence="4" id="KW-1185">Reference proteome</keyword>
<dbReference type="InterPro" id="IPR001119">
    <property type="entry name" value="SLH_dom"/>
</dbReference>
<evidence type="ECO:0000313" key="4">
    <source>
        <dbReference type="Proteomes" id="UP000245634"/>
    </source>
</evidence>
<dbReference type="Proteomes" id="UP000245634">
    <property type="component" value="Unassembled WGS sequence"/>
</dbReference>
<dbReference type="Gene3D" id="2.50.20.20">
    <property type="match status" value="1"/>
</dbReference>
<comment type="caution">
    <text evidence="3">The sequence shown here is derived from an EMBL/GenBank/DDBJ whole genome shotgun (WGS) entry which is preliminary data.</text>
</comment>
<evidence type="ECO:0000256" key="1">
    <source>
        <dbReference type="SAM" id="SignalP"/>
    </source>
</evidence>
<evidence type="ECO:0000259" key="2">
    <source>
        <dbReference type="PROSITE" id="PS51272"/>
    </source>
</evidence>
<proteinExistence type="predicted"/>
<dbReference type="InterPro" id="IPR051465">
    <property type="entry name" value="Cell_Envelope_Struct_Comp"/>
</dbReference>
<feature type="domain" description="SLH" evidence="2">
    <location>
        <begin position="91"/>
        <end position="149"/>
    </location>
</feature>
<dbReference type="Pfam" id="PF20316">
    <property type="entry name" value="DUF6612"/>
    <property type="match status" value="1"/>
</dbReference>
<dbReference type="EMBL" id="QGGL01000021">
    <property type="protein sequence ID" value="PWK05960.1"/>
    <property type="molecule type" value="Genomic_DNA"/>
</dbReference>
<name>A0A316D432_9BACL</name>
<dbReference type="InterPro" id="IPR046720">
    <property type="entry name" value="DUF6612"/>
</dbReference>
<dbReference type="PANTHER" id="PTHR43308:SF5">
    <property type="entry name" value="S-LAYER PROTEIN _ PEPTIDOGLYCAN ENDO-BETA-N-ACETYLGLUCOSAMINIDASE"/>
    <property type="match status" value="1"/>
</dbReference>
<feature type="signal peptide" evidence="1">
    <location>
        <begin position="1"/>
        <end position="27"/>
    </location>
</feature>
<sequence length="430" mass="46109">MKRTLFPLLLSGLLATSLCVPATTAHAQGRNLTDLGNSYAQIEIQALIDQNIISGYEDNTFRPSASMTRQEFATLLAKALKLTPDSTAAAKFTDVEDWARPYVGALVSANLTSGTGTTTFGALEPISREQLATFFIRAMGKSEEANTYALTSSFADEGQTSDYAKPLVALTQHIGFIKGSQGTSGWIFDPQGNAERQAVARLAYEFSTHGTTYTGKADQIGRVIALLDQTDAAMNSLASFHATERMTASPDLVVAAEVDFTRSPFTAHETSTVTGTDVDGQALNVQSESYVADGTAYMQSPDKTWGKMAFQGSLDDLVPSHNTSTKEYHAIAPYLTVTEDATTYTLSGTVPSVVLNKVVAAPDASTPDVQFQSAAYSFVLDKTTHYQVKSHTETALTTGEKSTFDMTLTNFNGVQPITVPDEIKTNATAM</sequence>
<organism evidence="3 4">
    <name type="scientific">Tumebacillus permanentifrigoris</name>
    <dbReference type="NCBI Taxonomy" id="378543"/>
    <lineage>
        <taxon>Bacteria</taxon>
        <taxon>Bacillati</taxon>
        <taxon>Bacillota</taxon>
        <taxon>Bacilli</taxon>
        <taxon>Bacillales</taxon>
        <taxon>Alicyclobacillaceae</taxon>
        <taxon>Tumebacillus</taxon>
    </lineage>
</organism>
<dbReference type="PROSITE" id="PS51272">
    <property type="entry name" value="SLH"/>
    <property type="match status" value="2"/>
</dbReference>
<protein>
    <submittedName>
        <fullName evidence="3">S-layer family protein</fullName>
    </submittedName>
</protein>
<feature type="domain" description="SLH" evidence="2">
    <location>
        <begin position="27"/>
        <end position="90"/>
    </location>
</feature>
<dbReference type="PANTHER" id="PTHR43308">
    <property type="entry name" value="OUTER MEMBRANE PROTEIN ALPHA-RELATED"/>
    <property type="match status" value="1"/>
</dbReference>
<reference evidence="3 4" key="1">
    <citation type="submission" date="2018-05" db="EMBL/GenBank/DDBJ databases">
        <title>Genomic Encyclopedia of Type Strains, Phase IV (KMG-IV): sequencing the most valuable type-strain genomes for metagenomic binning, comparative biology and taxonomic classification.</title>
        <authorList>
            <person name="Goeker M."/>
        </authorList>
    </citation>
    <scope>NUCLEOTIDE SEQUENCE [LARGE SCALE GENOMIC DNA]</scope>
    <source>
        <strain evidence="3 4">DSM 18773</strain>
    </source>
</reference>